<keyword evidence="5" id="KW-0732">Signal</keyword>
<feature type="region of interest" description="Disordered" evidence="4">
    <location>
        <begin position="556"/>
        <end position="579"/>
    </location>
</feature>
<accession>A0AAV9FZ83</accession>
<feature type="domain" description="LysM" evidence="6">
    <location>
        <begin position="629"/>
        <end position="674"/>
    </location>
</feature>
<feature type="signal peptide" evidence="5">
    <location>
        <begin position="1"/>
        <end position="25"/>
    </location>
</feature>
<evidence type="ECO:0000256" key="5">
    <source>
        <dbReference type="SAM" id="SignalP"/>
    </source>
</evidence>
<dbReference type="CDD" id="cd00118">
    <property type="entry name" value="LysM"/>
    <property type="match status" value="3"/>
</dbReference>
<evidence type="ECO:0000256" key="3">
    <source>
        <dbReference type="ARBA" id="ARBA00044955"/>
    </source>
</evidence>
<dbReference type="InterPro" id="IPR018392">
    <property type="entry name" value="LysM"/>
</dbReference>
<keyword evidence="2" id="KW-0843">Virulence</keyword>
<feature type="domain" description="LysM" evidence="6">
    <location>
        <begin position="43"/>
        <end position="90"/>
    </location>
</feature>
<dbReference type="Gene3D" id="3.10.350.10">
    <property type="entry name" value="LysM domain"/>
    <property type="match status" value="7"/>
</dbReference>
<reference evidence="7" key="1">
    <citation type="journal article" date="2023" name="Mol. Phylogenet. Evol.">
        <title>Genome-scale phylogeny and comparative genomics of the fungal order Sordariales.</title>
        <authorList>
            <person name="Hensen N."/>
            <person name="Bonometti L."/>
            <person name="Westerberg I."/>
            <person name="Brannstrom I.O."/>
            <person name="Guillou S."/>
            <person name="Cros-Aarteil S."/>
            <person name="Calhoun S."/>
            <person name="Haridas S."/>
            <person name="Kuo A."/>
            <person name="Mondo S."/>
            <person name="Pangilinan J."/>
            <person name="Riley R."/>
            <person name="LaButti K."/>
            <person name="Andreopoulos B."/>
            <person name="Lipzen A."/>
            <person name="Chen C."/>
            <person name="Yan M."/>
            <person name="Daum C."/>
            <person name="Ng V."/>
            <person name="Clum A."/>
            <person name="Steindorff A."/>
            <person name="Ohm R.A."/>
            <person name="Martin F."/>
            <person name="Silar P."/>
            <person name="Natvig D.O."/>
            <person name="Lalanne C."/>
            <person name="Gautier V."/>
            <person name="Ament-Velasquez S.L."/>
            <person name="Kruys A."/>
            <person name="Hutchinson M.I."/>
            <person name="Powell A.J."/>
            <person name="Barry K."/>
            <person name="Miller A.N."/>
            <person name="Grigoriev I.V."/>
            <person name="Debuchy R."/>
            <person name="Gladieux P."/>
            <person name="Hiltunen Thoren M."/>
            <person name="Johannesson H."/>
        </authorList>
    </citation>
    <scope>NUCLEOTIDE SEQUENCE</scope>
    <source>
        <strain evidence="7">PSN243</strain>
    </source>
</reference>
<feature type="region of interest" description="Disordered" evidence="4">
    <location>
        <begin position="169"/>
        <end position="189"/>
    </location>
</feature>
<feature type="domain" description="LysM" evidence="6">
    <location>
        <begin position="196"/>
        <end position="243"/>
    </location>
</feature>
<dbReference type="InterPro" id="IPR052210">
    <property type="entry name" value="LysM1-like"/>
</dbReference>
<evidence type="ECO:0000256" key="1">
    <source>
        <dbReference type="ARBA" id="ARBA00022669"/>
    </source>
</evidence>
<dbReference type="PANTHER" id="PTHR34997:SF1">
    <property type="entry name" value="PEPTIDOGLYCAN-BINDING LYSIN DOMAIN"/>
    <property type="match status" value="1"/>
</dbReference>
<dbReference type="InterPro" id="IPR036779">
    <property type="entry name" value="LysM_dom_sf"/>
</dbReference>
<proteinExistence type="inferred from homology"/>
<evidence type="ECO:0000313" key="7">
    <source>
        <dbReference type="EMBL" id="KAK4441924.1"/>
    </source>
</evidence>
<comment type="caution">
    <text evidence="7">The sequence shown here is derived from an EMBL/GenBank/DDBJ whole genome shotgun (WGS) entry which is preliminary data.</text>
</comment>
<dbReference type="EMBL" id="MU866046">
    <property type="protein sequence ID" value="KAK4441924.1"/>
    <property type="molecule type" value="Genomic_DNA"/>
</dbReference>
<gene>
    <name evidence="7" type="ORF">QBC34DRAFT_500018</name>
</gene>
<organism evidence="7 8">
    <name type="scientific">Podospora aff. communis PSN243</name>
    <dbReference type="NCBI Taxonomy" id="3040156"/>
    <lineage>
        <taxon>Eukaryota</taxon>
        <taxon>Fungi</taxon>
        <taxon>Dikarya</taxon>
        <taxon>Ascomycota</taxon>
        <taxon>Pezizomycotina</taxon>
        <taxon>Sordariomycetes</taxon>
        <taxon>Sordariomycetidae</taxon>
        <taxon>Sordariales</taxon>
        <taxon>Podosporaceae</taxon>
        <taxon>Podospora</taxon>
    </lineage>
</organism>
<keyword evidence="1" id="KW-0147">Chitin-binding</keyword>
<feature type="domain" description="LysM" evidence="6">
    <location>
        <begin position="315"/>
        <end position="363"/>
    </location>
</feature>
<feature type="domain" description="LysM" evidence="6">
    <location>
        <begin position="498"/>
        <end position="545"/>
    </location>
</feature>
<dbReference type="PROSITE" id="PS51782">
    <property type="entry name" value="LYSM"/>
    <property type="match status" value="6"/>
</dbReference>
<dbReference type="Proteomes" id="UP001321760">
    <property type="component" value="Unassembled WGS sequence"/>
</dbReference>
<evidence type="ECO:0000313" key="8">
    <source>
        <dbReference type="Proteomes" id="UP001321760"/>
    </source>
</evidence>
<feature type="domain" description="LysM" evidence="6">
    <location>
        <begin position="107"/>
        <end position="154"/>
    </location>
</feature>
<sequence length="674" mass="71526">MARHSFSWALTRVTVLAGIAATALAQATAPAPTHPNVAANCNRWHVVESGNTCDTLISLYSISSAQFYGWNPDVNNACTSNFWAGFAYCVGAAPAPTHPNIDERCNHWHVVQSSDDCGVVTALYSITLATFLELNPDVNNDCTTNFWGGYAYCVSISLLPSSTAPASPSSTIASTTVPPTSPPGPTHTGSPPNCNAWHVVVAGQDCDVVPAVYGITRAQFLEWNTAIDTLCTTNFWVGYSYCVGLGPMPSSFSGSSSMPASSVSSAPSSASSTWWNSTYSVMHPTVSWNISTPTVDNSTWPPTATQPGQPSYCNRWHLVDGRDSCDSIVFLYDSWMSFDDLIAWNPAIGPSCTGLNVNTYICVGITPQVQYTVVIPSEAPTLSFPPEFPWTTTPLDPPDTVPFTPTISPTHGPMPTNCLSYYQAREGQTCANLTADFGYGPISEAQLLSWNPVLANDCEAILEGHWYCVAAFDAPPELPSKTIPPSPVPTDTTEDCVAWYEADQGDTCQDLADLIGRFNETEFKLWNPAVGEDCDGIKSGTYYCIAVPSSPTTRTAPFPTTLIPPASSEPVASSASGSGPITSVSVTSSVVVSISASASVTSAPASSTSVESVATPLPTQPTMVSGCRRFYFVEVGDGCWDITNAAGIDANDFALWNSGAGPQCSTLWAVDMEV</sequence>
<evidence type="ECO:0000256" key="4">
    <source>
        <dbReference type="SAM" id="MobiDB-lite"/>
    </source>
</evidence>
<protein>
    <submittedName>
        <fullName evidence="7">LysM domain-containing protein</fullName>
    </submittedName>
</protein>
<keyword evidence="8" id="KW-1185">Reference proteome</keyword>
<feature type="compositionally biased region" description="Low complexity" evidence="4">
    <location>
        <begin position="564"/>
        <end position="579"/>
    </location>
</feature>
<evidence type="ECO:0000256" key="2">
    <source>
        <dbReference type="ARBA" id="ARBA00023026"/>
    </source>
</evidence>
<dbReference type="SUPFAM" id="SSF54106">
    <property type="entry name" value="LysM domain"/>
    <property type="match status" value="1"/>
</dbReference>
<dbReference type="PANTHER" id="PTHR34997">
    <property type="entry name" value="AM15"/>
    <property type="match status" value="1"/>
</dbReference>
<feature type="compositionally biased region" description="Low complexity" evidence="4">
    <location>
        <begin position="169"/>
        <end position="178"/>
    </location>
</feature>
<reference evidence="7" key="2">
    <citation type="submission" date="2023-05" db="EMBL/GenBank/DDBJ databases">
        <authorList>
            <consortium name="Lawrence Berkeley National Laboratory"/>
            <person name="Steindorff A."/>
            <person name="Hensen N."/>
            <person name="Bonometti L."/>
            <person name="Westerberg I."/>
            <person name="Brannstrom I.O."/>
            <person name="Guillou S."/>
            <person name="Cros-Aarteil S."/>
            <person name="Calhoun S."/>
            <person name="Haridas S."/>
            <person name="Kuo A."/>
            <person name="Mondo S."/>
            <person name="Pangilinan J."/>
            <person name="Riley R."/>
            <person name="Labutti K."/>
            <person name="Andreopoulos B."/>
            <person name="Lipzen A."/>
            <person name="Chen C."/>
            <person name="Yanf M."/>
            <person name="Daum C."/>
            <person name="Ng V."/>
            <person name="Clum A."/>
            <person name="Ohm R."/>
            <person name="Martin F."/>
            <person name="Silar P."/>
            <person name="Natvig D."/>
            <person name="Lalanne C."/>
            <person name="Gautier V."/>
            <person name="Ament-Velasquez S.L."/>
            <person name="Kruys A."/>
            <person name="Hutchinson M.I."/>
            <person name="Powell A.J."/>
            <person name="Barry K."/>
            <person name="Miller A.N."/>
            <person name="Grigoriev I.V."/>
            <person name="Debuchy R."/>
            <person name="Gladieux P."/>
            <person name="Thoren M.H."/>
            <person name="Johannesson H."/>
        </authorList>
    </citation>
    <scope>NUCLEOTIDE SEQUENCE</scope>
    <source>
        <strain evidence="7">PSN243</strain>
    </source>
</reference>
<feature type="chain" id="PRO_5044024033" evidence="5">
    <location>
        <begin position="26"/>
        <end position="674"/>
    </location>
</feature>
<dbReference type="GO" id="GO:0008061">
    <property type="term" value="F:chitin binding"/>
    <property type="evidence" value="ECO:0007669"/>
    <property type="project" value="UniProtKB-KW"/>
</dbReference>
<comment type="similarity">
    <text evidence="3">Belongs to the secreted LysM effector family.</text>
</comment>
<evidence type="ECO:0000259" key="6">
    <source>
        <dbReference type="PROSITE" id="PS51782"/>
    </source>
</evidence>
<name>A0AAV9FZ83_9PEZI</name>
<dbReference type="AlphaFoldDB" id="A0AAV9FZ83"/>